<name>A0A7R9QVP6_9ACAR</name>
<comment type="similarity">
    <text evidence="1">Belongs to the eukaryotic-type N-acetylglucosamine kinase family.</text>
</comment>
<dbReference type="Pfam" id="PF01869">
    <property type="entry name" value="BcrAD_BadFG"/>
    <property type="match status" value="1"/>
</dbReference>
<evidence type="ECO:0000259" key="5">
    <source>
        <dbReference type="Pfam" id="PF01869"/>
    </source>
</evidence>
<evidence type="ECO:0000256" key="1">
    <source>
        <dbReference type="ARBA" id="ARBA00006198"/>
    </source>
</evidence>
<dbReference type="Proteomes" id="UP000728032">
    <property type="component" value="Unassembled WGS sequence"/>
</dbReference>
<dbReference type="InterPro" id="IPR039758">
    <property type="entry name" value="NAGK-like"/>
</dbReference>
<keyword evidence="7" id="KW-1185">Reference proteome</keyword>
<dbReference type="InterPro" id="IPR043129">
    <property type="entry name" value="ATPase_NBD"/>
</dbReference>
<proteinExistence type="inferred from homology"/>
<dbReference type="Gene3D" id="3.30.420.40">
    <property type="match status" value="1"/>
</dbReference>
<feature type="domain" description="ATPase BadF/BadG/BcrA/BcrD type" evidence="5">
    <location>
        <begin position="6"/>
        <end position="298"/>
    </location>
</feature>
<gene>
    <name evidence="6" type="ORF">ONB1V03_LOCUS16787</name>
</gene>
<dbReference type="EC" id="2.7.1.59" evidence="2"/>
<sequence>MNVFGGLEGGASLSKIVLLSAEGHVLASDESGPATNHWMIGVDECFARIARMVADALRMAALPADTRLAALGLCLSGCEDEAANAEMAAQFERRYPSVARACVVASDTLGSLLTATPSGGVVLIAGTGSNCLLFNPDQSHVKCGGWGHVLGDWGAAFQIANEAIKTVIEVEENFRREEHDVSGVRDVVFRHFSVHKTSELLTPIYAHFDKTSFAALCRPLALRESFPSINSVYCLLSPAVAVEKDDPLAKALFRRAAVDLAKHVNAVLPSAHPSLLSLPGGLPVVCVGSVFKSWPLLRDGFFATLSPTIRELSLRRLTTSSSFGAAFLASKLNAQTMRMHFDANSELLDRFSRQQYEKR</sequence>
<dbReference type="OrthoDB" id="311172at2759"/>
<protein>
    <recommendedName>
        <fullName evidence="3">N-acetyl-D-glucosamine kinase</fullName>
        <ecNumber evidence="2">2.7.1.59</ecNumber>
    </recommendedName>
    <alternativeName>
        <fullName evidence="4">GlcNAc kinase</fullName>
    </alternativeName>
</protein>
<dbReference type="SUPFAM" id="SSF53067">
    <property type="entry name" value="Actin-like ATPase domain"/>
    <property type="match status" value="2"/>
</dbReference>
<dbReference type="AlphaFoldDB" id="A0A7R9QVP6"/>
<accession>A0A7R9QVP6</accession>
<dbReference type="PANTHER" id="PTHR12862">
    <property type="entry name" value="BADF TYPE ATPASE DOMAIN-CONTAINING PROTEIN"/>
    <property type="match status" value="1"/>
</dbReference>
<dbReference type="EMBL" id="CAJPVJ010019586">
    <property type="protein sequence ID" value="CAG2177355.1"/>
    <property type="molecule type" value="Genomic_DNA"/>
</dbReference>
<evidence type="ECO:0000313" key="7">
    <source>
        <dbReference type="Proteomes" id="UP000728032"/>
    </source>
</evidence>
<organism evidence="6">
    <name type="scientific">Oppiella nova</name>
    <dbReference type="NCBI Taxonomy" id="334625"/>
    <lineage>
        <taxon>Eukaryota</taxon>
        <taxon>Metazoa</taxon>
        <taxon>Ecdysozoa</taxon>
        <taxon>Arthropoda</taxon>
        <taxon>Chelicerata</taxon>
        <taxon>Arachnida</taxon>
        <taxon>Acari</taxon>
        <taxon>Acariformes</taxon>
        <taxon>Sarcoptiformes</taxon>
        <taxon>Oribatida</taxon>
        <taxon>Brachypylina</taxon>
        <taxon>Oppioidea</taxon>
        <taxon>Oppiidae</taxon>
        <taxon>Oppiella</taxon>
    </lineage>
</organism>
<evidence type="ECO:0000256" key="4">
    <source>
        <dbReference type="ARBA" id="ARBA00031123"/>
    </source>
</evidence>
<dbReference type="CDD" id="cd24078">
    <property type="entry name" value="ASKHA_NBD_NAGK_meta"/>
    <property type="match status" value="1"/>
</dbReference>
<dbReference type="GO" id="GO:0045127">
    <property type="term" value="F:N-acetylglucosamine kinase activity"/>
    <property type="evidence" value="ECO:0007669"/>
    <property type="project" value="UniProtKB-EC"/>
</dbReference>
<evidence type="ECO:0000313" key="6">
    <source>
        <dbReference type="EMBL" id="CAD7660217.1"/>
    </source>
</evidence>
<dbReference type="PANTHER" id="PTHR12862:SF0">
    <property type="entry name" value="N-ACETYL-D-GLUCOSAMINE KINASE"/>
    <property type="match status" value="1"/>
</dbReference>
<evidence type="ECO:0000256" key="2">
    <source>
        <dbReference type="ARBA" id="ARBA00012122"/>
    </source>
</evidence>
<evidence type="ECO:0000256" key="3">
    <source>
        <dbReference type="ARBA" id="ARBA00014974"/>
    </source>
</evidence>
<dbReference type="InterPro" id="IPR002731">
    <property type="entry name" value="ATPase_BadF"/>
</dbReference>
<reference evidence="6" key="1">
    <citation type="submission" date="2020-11" db="EMBL/GenBank/DDBJ databases">
        <authorList>
            <person name="Tran Van P."/>
        </authorList>
    </citation>
    <scope>NUCLEOTIDE SEQUENCE</scope>
</reference>
<dbReference type="EMBL" id="OC934411">
    <property type="protein sequence ID" value="CAD7660217.1"/>
    <property type="molecule type" value="Genomic_DNA"/>
</dbReference>